<dbReference type="STRING" id="35608.A0A2U1M5R9"/>
<organism evidence="2 3">
    <name type="scientific">Artemisia annua</name>
    <name type="common">Sweet wormwood</name>
    <dbReference type="NCBI Taxonomy" id="35608"/>
    <lineage>
        <taxon>Eukaryota</taxon>
        <taxon>Viridiplantae</taxon>
        <taxon>Streptophyta</taxon>
        <taxon>Embryophyta</taxon>
        <taxon>Tracheophyta</taxon>
        <taxon>Spermatophyta</taxon>
        <taxon>Magnoliopsida</taxon>
        <taxon>eudicotyledons</taxon>
        <taxon>Gunneridae</taxon>
        <taxon>Pentapetalae</taxon>
        <taxon>asterids</taxon>
        <taxon>campanulids</taxon>
        <taxon>Asterales</taxon>
        <taxon>Asteraceae</taxon>
        <taxon>Asteroideae</taxon>
        <taxon>Anthemideae</taxon>
        <taxon>Artemisiinae</taxon>
        <taxon>Artemisia</taxon>
    </lineage>
</organism>
<dbReference type="EMBL" id="PKPP01006416">
    <property type="protein sequence ID" value="PWA56579.1"/>
    <property type="molecule type" value="Genomic_DNA"/>
</dbReference>
<keyword evidence="1" id="KW-1133">Transmembrane helix</keyword>
<feature type="transmembrane region" description="Helical" evidence="1">
    <location>
        <begin position="164"/>
        <end position="189"/>
    </location>
</feature>
<gene>
    <name evidence="2" type="ORF">CTI12_AA417570</name>
</gene>
<comment type="caution">
    <text evidence="2">The sequence shown here is derived from an EMBL/GenBank/DDBJ whole genome shotgun (WGS) entry which is preliminary data.</text>
</comment>
<reference evidence="2 3" key="1">
    <citation type="journal article" date="2018" name="Mol. Plant">
        <title>The genome of Artemisia annua provides insight into the evolution of Asteraceae family and artemisinin biosynthesis.</title>
        <authorList>
            <person name="Shen Q."/>
            <person name="Zhang L."/>
            <person name="Liao Z."/>
            <person name="Wang S."/>
            <person name="Yan T."/>
            <person name="Shi P."/>
            <person name="Liu M."/>
            <person name="Fu X."/>
            <person name="Pan Q."/>
            <person name="Wang Y."/>
            <person name="Lv Z."/>
            <person name="Lu X."/>
            <person name="Zhang F."/>
            <person name="Jiang W."/>
            <person name="Ma Y."/>
            <person name="Chen M."/>
            <person name="Hao X."/>
            <person name="Li L."/>
            <person name="Tang Y."/>
            <person name="Lv G."/>
            <person name="Zhou Y."/>
            <person name="Sun X."/>
            <person name="Brodelius P.E."/>
            <person name="Rose J.K.C."/>
            <person name="Tang K."/>
        </authorList>
    </citation>
    <scope>NUCLEOTIDE SEQUENCE [LARGE SCALE GENOMIC DNA]</scope>
    <source>
        <strain evidence="3">cv. Huhao1</strain>
        <tissue evidence="2">Leaf</tissue>
    </source>
</reference>
<feature type="transmembrane region" description="Helical" evidence="1">
    <location>
        <begin position="411"/>
        <end position="430"/>
    </location>
</feature>
<feature type="transmembrane region" description="Helical" evidence="1">
    <location>
        <begin position="370"/>
        <end position="391"/>
    </location>
</feature>
<keyword evidence="1" id="KW-0812">Transmembrane</keyword>
<protein>
    <submittedName>
        <fullName evidence="2">Iron-sulfur cluster biosynthesis family protein</fullName>
    </submittedName>
</protein>
<dbReference type="Proteomes" id="UP000245207">
    <property type="component" value="Unassembled WGS sequence"/>
</dbReference>
<dbReference type="OrthoDB" id="4518at2759"/>
<evidence type="ECO:0000313" key="2">
    <source>
        <dbReference type="EMBL" id="PWA56579.1"/>
    </source>
</evidence>
<keyword evidence="1" id="KW-0472">Membrane</keyword>
<evidence type="ECO:0000256" key="1">
    <source>
        <dbReference type="SAM" id="Phobius"/>
    </source>
</evidence>
<keyword evidence="3" id="KW-1185">Reference proteome</keyword>
<evidence type="ECO:0000313" key="3">
    <source>
        <dbReference type="Proteomes" id="UP000245207"/>
    </source>
</evidence>
<name>A0A2U1M5R9_ARTAN</name>
<sequence length="508" mass="57864">MASISTCLTITPSRQFHKSPNYPSFHNSITRSPKQTNHTISYNNVRNSFPFKIRASTTSFYSPGKVIESDKLSADVRKLAMDAVDKCGRRVTVGDVASVAGVRLNEAQRALQAIAADTNGFLEVSDEGDVLYVFPKDYRSKLAAKSFRIRTEPYLEKAKSGGEYLIRVTFGTALIASILIVFTAIIAILTSSSEKSERKSRGRSYSLYKLYPHPSDLFRLWDPYYYRRQRGRKEDSGMVFIEPVFSFVFGDGDPNEGIEEQRWKFIGQYIGSLGGVVTAEELAPYLDVETAEKMDDDSYMLPVLLRFDGQPQVDKEGNILYQFPSLQRTAASERNRKEDLRRKFKERVGGADKFFKERNWKLSKISETEMALVGGLGGFNLFGVIVLGVMLKKTTIEPSGFISFVSRIFPLLQVYAASFFAIPLVRWYFIQQTNAAIEKRNRARELRARALELPDVFLRRKILSARDMSERTVIGQDRIVYTTGKDVAEQEYDTQEWDRRFNDISRSD</sequence>
<dbReference type="InterPro" id="IPR044200">
    <property type="entry name" value="At5g03900-like"/>
</dbReference>
<dbReference type="AlphaFoldDB" id="A0A2U1M5R9"/>
<dbReference type="GO" id="GO:0009941">
    <property type="term" value="C:chloroplast envelope"/>
    <property type="evidence" value="ECO:0007669"/>
    <property type="project" value="TreeGrafter"/>
</dbReference>
<dbReference type="PANTHER" id="PTHR47380">
    <property type="entry name" value="OS02G0533000 PROTEIN"/>
    <property type="match status" value="1"/>
</dbReference>
<proteinExistence type="predicted"/>
<dbReference type="PANTHER" id="PTHR47380:SF4">
    <property type="entry name" value="OS02G0533000 PROTEIN"/>
    <property type="match status" value="1"/>
</dbReference>
<accession>A0A2U1M5R9</accession>